<accession>A0ABD5NQF9</accession>
<keyword evidence="2" id="KW-1185">Reference proteome</keyword>
<dbReference type="RefSeq" id="WP_256533511.1">
    <property type="nucleotide sequence ID" value="NZ_CP101824.1"/>
</dbReference>
<dbReference type="Proteomes" id="UP001595846">
    <property type="component" value="Unassembled WGS sequence"/>
</dbReference>
<reference evidence="1 2" key="1">
    <citation type="journal article" date="2019" name="Int. J. Syst. Evol. Microbiol.">
        <title>The Global Catalogue of Microorganisms (GCM) 10K type strain sequencing project: providing services to taxonomists for standard genome sequencing and annotation.</title>
        <authorList>
            <consortium name="The Broad Institute Genomics Platform"/>
            <consortium name="The Broad Institute Genome Sequencing Center for Infectious Disease"/>
            <person name="Wu L."/>
            <person name="Ma J."/>
        </authorList>
    </citation>
    <scope>NUCLEOTIDE SEQUENCE [LARGE SCALE GENOMIC DNA]</scope>
    <source>
        <strain evidence="1 2">IBRC-M 10256</strain>
    </source>
</reference>
<dbReference type="AlphaFoldDB" id="A0ABD5NQF9"/>
<evidence type="ECO:0000313" key="2">
    <source>
        <dbReference type="Proteomes" id="UP001595846"/>
    </source>
</evidence>
<evidence type="ECO:0008006" key="3">
    <source>
        <dbReference type="Google" id="ProtNLM"/>
    </source>
</evidence>
<dbReference type="SUPFAM" id="SSF88713">
    <property type="entry name" value="Glycoside hydrolase/deacetylase"/>
    <property type="match status" value="1"/>
</dbReference>
<comment type="caution">
    <text evidence="1">The sequence shown here is derived from an EMBL/GenBank/DDBJ whole genome shotgun (WGS) entry which is preliminary data.</text>
</comment>
<sequence>MTRDFTYEIYEELLQAGLDAGYEHITVREYLDSDALPERFIIHRHDVDRKPENSLAMARLEAEYDIPSTYYFRTIDKTFQPELIREIEDLGHEIGYHYEDMDRVDGNVAEAHASFATHLERLREHATIDTVCMHGNPLTAHDNRDMWTGDRGFDEYGLLGEAYLSMDFVDVTYFSDTGRTWEDGDLKVKDHPVGESSKTVSADGTAELIELVAEARVPGLCLLSHPNRWAETTPEYVTEYSKDAVTNVGKRMLNLVR</sequence>
<evidence type="ECO:0000313" key="1">
    <source>
        <dbReference type="EMBL" id="MFC3959091.1"/>
    </source>
</evidence>
<dbReference type="GeneID" id="73902641"/>
<organism evidence="1 2">
    <name type="scientific">Halovivax cerinus</name>
    <dbReference type="NCBI Taxonomy" id="1487865"/>
    <lineage>
        <taxon>Archaea</taxon>
        <taxon>Methanobacteriati</taxon>
        <taxon>Methanobacteriota</taxon>
        <taxon>Stenosarchaea group</taxon>
        <taxon>Halobacteria</taxon>
        <taxon>Halobacteriales</taxon>
        <taxon>Natrialbaceae</taxon>
        <taxon>Halovivax</taxon>
    </lineage>
</organism>
<proteinExistence type="predicted"/>
<name>A0ABD5NQF9_9EURY</name>
<protein>
    <recommendedName>
        <fullName evidence="3">Xylanase/chitin deacetylase</fullName>
    </recommendedName>
</protein>
<gene>
    <name evidence="1" type="ORF">ACFOUR_12025</name>
</gene>
<dbReference type="EMBL" id="JBHSAQ010000010">
    <property type="protein sequence ID" value="MFC3959091.1"/>
    <property type="molecule type" value="Genomic_DNA"/>
</dbReference>
<dbReference type="InterPro" id="IPR011330">
    <property type="entry name" value="Glyco_hydro/deAcase_b/a-brl"/>
</dbReference>